<comment type="subunit">
    <text evidence="3 11">Homodimer.</text>
</comment>
<keyword evidence="7 11" id="KW-0067">ATP-binding</keyword>
<feature type="binding site" evidence="12">
    <location>
        <begin position="82"/>
        <end position="84"/>
    </location>
    <ligand>
        <name>L-histidine</name>
        <dbReference type="ChEBI" id="CHEBI:57595"/>
    </ligand>
</feature>
<accession>A0A2A5WAC6</accession>
<evidence type="ECO:0000256" key="12">
    <source>
        <dbReference type="PIRSR" id="PIRSR001549-1"/>
    </source>
</evidence>
<dbReference type="HAMAP" id="MF_00127">
    <property type="entry name" value="His_tRNA_synth"/>
    <property type="match status" value="1"/>
</dbReference>
<feature type="domain" description="Aminoacyl-transfer RNA synthetases class-II family profile" evidence="13">
    <location>
        <begin position="1"/>
        <end position="328"/>
    </location>
</feature>
<reference evidence="14 15" key="1">
    <citation type="submission" date="2017-08" db="EMBL/GenBank/DDBJ databases">
        <title>Fine stratification of microbial communities through a metagenomic profile of the photic zone.</title>
        <authorList>
            <person name="Haro-Moreno J.M."/>
            <person name="Lopez-Perez M."/>
            <person name="De La Torre J."/>
            <person name="Picazo A."/>
            <person name="Camacho A."/>
            <person name="Rodriguez-Valera F."/>
        </authorList>
    </citation>
    <scope>NUCLEOTIDE SEQUENCE [LARGE SCALE GENOMIC DNA]</scope>
    <source>
        <strain evidence="14">MED-G28</strain>
    </source>
</reference>
<dbReference type="FunFam" id="3.30.930.10:FF:000005">
    <property type="entry name" value="Histidine--tRNA ligase"/>
    <property type="match status" value="1"/>
</dbReference>
<comment type="catalytic activity">
    <reaction evidence="10 11">
        <text>tRNA(His) + L-histidine + ATP = L-histidyl-tRNA(His) + AMP + diphosphate + H(+)</text>
        <dbReference type="Rhea" id="RHEA:17313"/>
        <dbReference type="Rhea" id="RHEA-COMP:9665"/>
        <dbReference type="Rhea" id="RHEA-COMP:9689"/>
        <dbReference type="ChEBI" id="CHEBI:15378"/>
        <dbReference type="ChEBI" id="CHEBI:30616"/>
        <dbReference type="ChEBI" id="CHEBI:33019"/>
        <dbReference type="ChEBI" id="CHEBI:57595"/>
        <dbReference type="ChEBI" id="CHEBI:78442"/>
        <dbReference type="ChEBI" id="CHEBI:78527"/>
        <dbReference type="ChEBI" id="CHEBI:456215"/>
        <dbReference type="EC" id="6.1.1.21"/>
    </reaction>
</comment>
<dbReference type="Gene3D" id="3.30.930.10">
    <property type="entry name" value="Bira Bifunctional Protein, Domain 2"/>
    <property type="match status" value="1"/>
</dbReference>
<dbReference type="SUPFAM" id="SSF52954">
    <property type="entry name" value="Class II aaRS ABD-related"/>
    <property type="match status" value="1"/>
</dbReference>
<dbReference type="InterPro" id="IPR006195">
    <property type="entry name" value="aa-tRNA-synth_II"/>
</dbReference>
<evidence type="ECO:0000313" key="14">
    <source>
        <dbReference type="EMBL" id="PDH33238.1"/>
    </source>
</evidence>
<dbReference type="PANTHER" id="PTHR43707">
    <property type="entry name" value="HISTIDYL-TRNA SYNTHETASE"/>
    <property type="match status" value="1"/>
</dbReference>
<dbReference type="Proteomes" id="UP000219329">
    <property type="component" value="Unassembled WGS sequence"/>
</dbReference>
<dbReference type="Gene3D" id="3.40.50.800">
    <property type="entry name" value="Anticodon-binding domain"/>
    <property type="match status" value="1"/>
</dbReference>
<dbReference type="GO" id="GO:0005737">
    <property type="term" value="C:cytoplasm"/>
    <property type="evidence" value="ECO:0007669"/>
    <property type="project" value="UniProtKB-SubCell"/>
</dbReference>
<proteinExistence type="inferred from homology"/>
<feature type="binding site" evidence="12">
    <location>
        <position position="258"/>
    </location>
    <ligand>
        <name>L-histidine</name>
        <dbReference type="ChEBI" id="CHEBI:57595"/>
    </ligand>
</feature>
<name>A0A2A5WAC6_9GAMM</name>
<dbReference type="PROSITE" id="PS50862">
    <property type="entry name" value="AA_TRNA_LIGASE_II"/>
    <property type="match status" value="1"/>
</dbReference>
<evidence type="ECO:0000256" key="3">
    <source>
        <dbReference type="ARBA" id="ARBA00011738"/>
    </source>
</evidence>
<feature type="binding site" evidence="12">
    <location>
        <position position="130"/>
    </location>
    <ligand>
        <name>L-histidine</name>
        <dbReference type="ChEBI" id="CHEBI:57595"/>
    </ligand>
</feature>
<evidence type="ECO:0000313" key="15">
    <source>
        <dbReference type="Proteomes" id="UP000219329"/>
    </source>
</evidence>
<evidence type="ECO:0000256" key="7">
    <source>
        <dbReference type="ARBA" id="ARBA00022840"/>
    </source>
</evidence>
<evidence type="ECO:0000256" key="2">
    <source>
        <dbReference type="ARBA" id="ARBA00008226"/>
    </source>
</evidence>
<dbReference type="EC" id="6.1.1.21" evidence="11"/>
<dbReference type="CDD" id="cd00773">
    <property type="entry name" value="HisRS-like_core"/>
    <property type="match status" value="1"/>
</dbReference>
<keyword evidence="5 11" id="KW-0436">Ligase</keyword>
<comment type="similarity">
    <text evidence="2 11">Belongs to the class-II aminoacyl-tRNA synthetase family.</text>
</comment>
<dbReference type="AlphaFoldDB" id="A0A2A5WAC6"/>
<gene>
    <name evidence="11" type="primary">hisS</name>
    <name evidence="14" type="ORF">CNF02_09665</name>
</gene>
<dbReference type="Pfam" id="PF13393">
    <property type="entry name" value="tRNA-synt_His"/>
    <property type="match status" value="1"/>
</dbReference>
<sequence>MAKLQAIRGMNDILPEQSLSWQYLESRFQSVVRRFGYQEIRFPILEQTQLFKRSIGEVTDIVEKEMYSFEDRNGHNLSLRPEGTAGCVRAADQNGLLYNQQQRLWYQGPMFRHERPQKGRYRQFHQFGVEAFGMTGPDIDAEVLQVAAALWNELDLTEHLSLEINNIGSAEDRKNFGKALTKFLESKVEQLDDDARNRMYSNPLRVLDSKNPMVQAALSDVPVLEDYVNEESRQHYKQLKVLLASADISYVENSRLVRGLDYYNNCVYEWTTTSLGAQGAVCGGGRYDALVEQLGGKPTFSCGFAIGIERLVLMLDSLDKVPATALQPIDVYVVSVGQNTTEQTLSLAQAIRESNTELGVISHCGGGKFNNQLKRAFNCGAKIAIILERENNGSDPLKFAKIRTLNDSAAADILEIDAIPGKVAEILRNSAS</sequence>
<evidence type="ECO:0000256" key="8">
    <source>
        <dbReference type="ARBA" id="ARBA00022917"/>
    </source>
</evidence>
<keyword evidence="6 11" id="KW-0547">Nucleotide-binding</keyword>
<keyword evidence="9 11" id="KW-0030">Aminoacyl-tRNA synthetase</keyword>
<dbReference type="InterPro" id="IPR045864">
    <property type="entry name" value="aa-tRNA-synth_II/BPL/LPL"/>
</dbReference>
<feature type="binding site" evidence="12">
    <location>
        <position position="112"/>
    </location>
    <ligand>
        <name>L-histidine</name>
        <dbReference type="ChEBI" id="CHEBI:57595"/>
    </ligand>
</feature>
<evidence type="ECO:0000256" key="11">
    <source>
        <dbReference type="HAMAP-Rule" id="MF_00127"/>
    </source>
</evidence>
<evidence type="ECO:0000256" key="5">
    <source>
        <dbReference type="ARBA" id="ARBA00022598"/>
    </source>
</evidence>
<evidence type="ECO:0000256" key="6">
    <source>
        <dbReference type="ARBA" id="ARBA00022741"/>
    </source>
</evidence>
<evidence type="ECO:0000256" key="1">
    <source>
        <dbReference type="ARBA" id="ARBA00004496"/>
    </source>
</evidence>
<dbReference type="PANTHER" id="PTHR43707:SF1">
    <property type="entry name" value="HISTIDINE--TRNA LIGASE, MITOCHONDRIAL-RELATED"/>
    <property type="match status" value="1"/>
</dbReference>
<dbReference type="GO" id="GO:0006427">
    <property type="term" value="P:histidyl-tRNA aminoacylation"/>
    <property type="evidence" value="ECO:0007669"/>
    <property type="project" value="UniProtKB-UniRule"/>
</dbReference>
<keyword evidence="4 11" id="KW-0963">Cytoplasm</keyword>
<evidence type="ECO:0000256" key="9">
    <source>
        <dbReference type="ARBA" id="ARBA00023146"/>
    </source>
</evidence>
<protein>
    <recommendedName>
        <fullName evidence="11">Histidine--tRNA ligase</fullName>
        <ecNumber evidence="11">6.1.1.21</ecNumber>
    </recommendedName>
    <alternativeName>
        <fullName evidence="11">Histidyl-tRNA synthetase</fullName>
        <shortName evidence="11">HisRS</shortName>
    </alternativeName>
</protein>
<evidence type="ECO:0000259" key="13">
    <source>
        <dbReference type="PROSITE" id="PS50862"/>
    </source>
</evidence>
<comment type="caution">
    <text evidence="14">The sequence shown here is derived from an EMBL/GenBank/DDBJ whole genome shotgun (WGS) entry which is preliminary data.</text>
</comment>
<dbReference type="NCBIfam" id="TIGR00442">
    <property type="entry name" value="hisS"/>
    <property type="match status" value="1"/>
</dbReference>
<dbReference type="InterPro" id="IPR004516">
    <property type="entry name" value="HisRS/HisZ"/>
</dbReference>
<dbReference type="GO" id="GO:0004821">
    <property type="term" value="F:histidine-tRNA ligase activity"/>
    <property type="evidence" value="ECO:0007669"/>
    <property type="project" value="UniProtKB-UniRule"/>
</dbReference>
<dbReference type="EMBL" id="NTJZ01000010">
    <property type="protein sequence ID" value="PDH33238.1"/>
    <property type="molecule type" value="Genomic_DNA"/>
</dbReference>
<dbReference type="InterPro" id="IPR041715">
    <property type="entry name" value="HisRS-like_core"/>
</dbReference>
<evidence type="ECO:0000256" key="4">
    <source>
        <dbReference type="ARBA" id="ARBA00022490"/>
    </source>
</evidence>
<organism evidence="14 15">
    <name type="scientific">OM182 bacterium MED-G28</name>
    <dbReference type="NCBI Taxonomy" id="1986256"/>
    <lineage>
        <taxon>Bacteria</taxon>
        <taxon>Pseudomonadati</taxon>
        <taxon>Pseudomonadota</taxon>
        <taxon>Gammaproteobacteria</taxon>
        <taxon>OMG group</taxon>
        <taxon>OM182 clade</taxon>
    </lineage>
</organism>
<dbReference type="InterPro" id="IPR036621">
    <property type="entry name" value="Anticodon-bd_dom_sf"/>
</dbReference>
<feature type="binding site" evidence="12">
    <location>
        <position position="126"/>
    </location>
    <ligand>
        <name>L-histidine</name>
        <dbReference type="ChEBI" id="CHEBI:57595"/>
    </ligand>
</feature>
<dbReference type="GO" id="GO:0005524">
    <property type="term" value="F:ATP binding"/>
    <property type="evidence" value="ECO:0007669"/>
    <property type="project" value="UniProtKB-UniRule"/>
</dbReference>
<evidence type="ECO:0000256" key="10">
    <source>
        <dbReference type="ARBA" id="ARBA00047639"/>
    </source>
</evidence>
<dbReference type="PIRSF" id="PIRSF001549">
    <property type="entry name" value="His-tRNA_synth"/>
    <property type="match status" value="1"/>
</dbReference>
<comment type="subcellular location">
    <subcellularLocation>
        <location evidence="1 11">Cytoplasm</location>
    </subcellularLocation>
</comment>
<keyword evidence="8 11" id="KW-0648">Protein biosynthesis</keyword>
<dbReference type="InterPro" id="IPR015807">
    <property type="entry name" value="His-tRNA-ligase"/>
</dbReference>
<dbReference type="SUPFAM" id="SSF55681">
    <property type="entry name" value="Class II aaRS and biotin synthetases"/>
    <property type="match status" value="1"/>
</dbReference>
<feature type="binding site" evidence="12">
    <location>
        <begin position="262"/>
        <end position="263"/>
    </location>
    <ligand>
        <name>L-histidine</name>
        <dbReference type="ChEBI" id="CHEBI:57595"/>
    </ligand>
</feature>